<gene>
    <name evidence="1" type="ORF">HPB49_024647</name>
</gene>
<dbReference type="Proteomes" id="UP000821865">
    <property type="component" value="Chromosome 4"/>
</dbReference>
<name>A0ACB8D137_DERSI</name>
<proteinExistence type="predicted"/>
<organism evidence="1 2">
    <name type="scientific">Dermacentor silvarum</name>
    <name type="common">Tick</name>
    <dbReference type="NCBI Taxonomy" id="543639"/>
    <lineage>
        <taxon>Eukaryota</taxon>
        <taxon>Metazoa</taxon>
        <taxon>Ecdysozoa</taxon>
        <taxon>Arthropoda</taxon>
        <taxon>Chelicerata</taxon>
        <taxon>Arachnida</taxon>
        <taxon>Acari</taxon>
        <taxon>Parasitiformes</taxon>
        <taxon>Ixodida</taxon>
        <taxon>Ixodoidea</taxon>
        <taxon>Ixodidae</taxon>
        <taxon>Rhipicephalinae</taxon>
        <taxon>Dermacentor</taxon>
    </lineage>
</organism>
<accession>A0ACB8D137</accession>
<keyword evidence="2" id="KW-1185">Reference proteome</keyword>
<reference evidence="1" key="1">
    <citation type="submission" date="2020-05" db="EMBL/GenBank/DDBJ databases">
        <title>Large-scale comparative analyses of tick genomes elucidate their genetic diversity and vector capacities.</title>
        <authorList>
            <person name="Jia N."/>
            <person name="Wang J."/>
            <person name="Shi W."/>
            <person name="Du L."/>
            <person name="Sun Y."/>
            <person name="Zhan W."/>
            <person name="Jiang J."/>
            <person name="Wang Q."/>
            <person name="Zhang B."/>
            <person name="Ji P."/>
            <person name="Sakyi L.B."/>
            <person name="Cui X."/>
            <person name="Yuan T."/>
            <person name="Jiang B."/>
            <person name="Yang W."/>
            <person name="Lam T.T.-Y."/>
            <person name="Chang Q."/>
            <person name="Ding S."/>
            <person name="Wang X."/>
            <person name="Zhu J."/>
            <person name="Ruan X."/>
            <person name="Zhao L."/>
            <person name="Wei J."/>
            <person name="Que T."/>
            <person name="Du C."/>
            <person name="Cheng J."/>
            <person name="Dai P."/>
            <person name="Han X."/>
            <person name="Huang E."/>
            <person name="Gao Y."/>
            <person name="Liu J."/>
            <person name="Shao H."/>
            <person name="Ye R."/>
            <person name="Li L."/>
            <person name="Wei W."/>
            <person name="Wang X."/>
            <person name="Wang C."/>
            <person name="Yang T."/>
            <person name="Huo Q."/>
            <person name="Li W."/>
            <person name="Guo W."/>
            <person name="Chen H."/>
            <person name="Zhou L."/>
            <person name="Ni X."/>
            <person name="Tian J."/>
            <person name="Zhou Y."/>
            <person name="Sheng Y."/>
            <person name="Liu T."/>
            <person name="Pan Y."/>
            <person name="Xia L."/>
            <person name="Li J."/>
            <person name="Zhao F."/>
            <person name="Cao W."/>
        </authorList>
    </citation>
    <scope>NUCLEOTIDE SEQUENCE</scope>
    <source>
        <strain evidence="1">Dsil-2018</strain>
    </source>
</reference>
<evidence type="ECO:0000313" key="2">
    <source>
        <dbReference type="Proteomes" id="UP000821865"/>
    </source>
</evidence>
<dbReference type="EMBL" id="CM023473">
    <property type="protein sequence ID" value="KAH7955129.1"/>
    <property type="molecule type" value="Genomic_DNA"/>
</dbReference>
<evidence type="ECO:0000313" key="1">
    <source>
        <dbReference type="EMBL" id="KAH7955129.1"/>
    </source>
</evidence>
<protein>
    <submittedName>
        <fullName evidence="1">Uncharacterized protein</fullName>
    </submittedName>
</protein>
<sequence>MSGTRPLRLWEGGGGSSSSSALGGGQLLFSLQLRLRGIRLTATTPTASAVRLETGTLDLQLSNRVQNASRAVTAMKLFGKGQVDLSLALGQLVKVSWRMNA</sequence>
<comment type="caution">
    <text evidence="1">The sequence shown here is derived from an EMBL/GenBank/DDBJ whole genome shotgun (WGS) entry which is preliminary data.</text>
</comment>